<dbReference type="InParanoid" id="A0A0C3EEP6"/>
<protein>
    <submittedName>
        <fullName evidence="1">Uncharacterized protein</fullName>
    </submittedName>
</protein>
<organism evidence="1 2">
    <name type="scientific">Piloderma croceum (strain F 1598)</name>
    <dbReference type="NCBI Taxonomy" id="765440"/>
    <lineage>
        <taxon>Eukaryota</taxon>
        <taxon>Fungi</taxon>
        <taxon>Dikarya</taxon>
        <taxon>Basidiomycota</taxon>
        <taxon>Agaricomycotina</taxon>
        <taxon>Agaricomycetes</taxon>
        <taxon>Agaricomycetidae</taxon>
        <taxon>Atheliales</taxon>
        <taxon>Atheliaceae</taxon>
        <taxon>Piloderma</taxon>
    </lineage>
</organism>
<evidence type="ECO:0000313" key="1">
    <source>
        <dbReference type="EMBL" id="KIM71100.1"/>
    </source>
</evidence>
<reference evidence="2" key="2">
    <citation type="submission" date="2015-01" db="EMBL/GenBank/DDBJ databases">
        <title>Evolutionary Origins and Diversification of the Mycorrhizal Mutualists.</title>
        <authorList>
            <consortium name="DOE Joint Genome Institute"/>
            <consortium name="Mycorrhizal Genomics Consortium"/>
            <person name="Kohler A."/>
            <person name="Kuo A."/>
            <person name="Nagy L.G."/>
            <person name="Floudas D."/>
            <person name="Copeland A."/>
            <person name="Barry K.W."/>
            <person name="Cichocki N."/>
            <person name="Veneault-Fourrey C."/>
            <person name="LaButti K."/>
            <person name="Lindquist E.A."/>
            <person name="Lipzen A."/>
            <person name="Lundell T."/>
            <person name="Morin E."/>
            <person name="Murat C."/>
            <person name="Riley R."/>
            <person name="Ohm R."/>
            <person name="Sun H."/>
            <person name="Tunlid A."/>
            <person name="Henrissat B."/>
            <person name="Grigoriev I.V."/>
            <person name="Hibbett D.S."/>
            <person name="Martin F."/>
        </authorList>
    </citation>
    <scope>NUCLEOTIDE SEQUENCE [LARGE SCALE GENOMIC DNA]</scope>
    <source>
        <strain evidence="2">F 1598</strain>
    </source>
</reference>
<evidence type="ECO:0000313" key="2">
    <source>
        <dbReference type="Proteomes" id="UP000054166"/>
    </source>
</evidence>
<gene>
    <name evidence="1" type="ORF">PILCRDRAFT_830543</name>
</gene>
<reference evidence="1 2" key="1">
    <citation type="submission" date="2014-04" db="EMBL/GenBank/DDBJ databases">
        <authorList>
            <consortium name="DOE Joint Genome Institute"/>
            <person name="Kuo A."/>
            <person name="Tarkka M."/>
            <person name="Buscot F."/>
            <person name="Kohler A."/>
            <person name="Nagy L.G."/>
            <person name="Floudas D."/>
            <person name="Copeland A."/>
            <person name="Barry K.W."/>
            <person name="Cichocki N."/>
            <person name="Veneault-Fourrey C."/>
            <person name="LaButti K."/>
            <person name="Lindquist E.A."/>
            <person name="Lipzen A."/>
            <person name="Lundell T."/>
            <person name="Morin E."/>
            <person name="Murat C."/>
            <person name="Sun H."/>
            <person name="Tunlid A."/>
            <person name="Henrissat B."/>
            <person name="Grigoriev I.V."/>
            <person name="Hibbett D.S."/>
            <person name="Martin F."/>
            <person name="Nordberg H.P."/>
            <person name="Cantor M.N."/>
            <person name="Hua S.X."/>
        </authorList>
    </citation>
    <scope>NUCLEOTIDE SEQUENCE [LARGE SCALE GENOMIC DNA]</scope>
    <source>
        <strain evidence="1 2">F 1598</strain>
    </source>
</reference>
<accession>A0A0C3EEP6</accession>
<keyword evidence="2" id="KW-1185">Reference proteome</keyword>
<proteinExistence type="predicted"/>
<dbReference type="EMBL" id="KN833493">
    <property type="protein sequence ID" value="KIM71100.1"/>
    <property type="molecule type" value="Genomic_DNA"/>
</dbReference>
<dbReference type="HOGENOM" id="CLU_2740953_0_0_1"/>
<name>A0A0C3EEP6_PILCF</name>
<dbReference type="AlphaFoldDB" id="A0A0C3EEP6"/>
<sequence>MQPSPLSSDYVLRGRVVSPNDMTLHQLLELQQLVLSRGWYKNFSFVNLAASSAKRYHVSTSTASLHRSWLC</sequence>
<dbReference type="Proteomes" id="UP000054166">
    <property type="component" value="Unassembled WGS sequence"/>
</dbReference>